<sequence length="192" mass="20375">MNQPLSLGGPCLSLVQFTEFALLSVGSSFTVAVTEEKRDTASVTEMADAPKHTHIMAVTPEHVHKMAATTKAGHVIAAIPESSQVTADLPESKPKGQSFMILYSVRDAPLVSSLAAGMPKPVLTNTSVPEVIPLSAALPIWGIAFYCLWAAFTTTEVPEPATSMEALPVVAAKAMFTLGVFFDKKKLTTALF</sequence>
<evidence type="ECO:0000313" key="2">
    <source>
        <dbReference type="Proteomes" id="UP001529510"/>
    </source>
</evidence>
<proteinExistence type="predicted"/>
<gene>
    <name evidence="1" type="ORF">M9458_051919</name>
</gene>
<evidence type="ECO:0000313" key="1">
    <source>
        <dbReference type="EMBL" id="KAL0152196.1"/>
    </source>
</evidence>
<protein>
    <submittedName>
        <fullName evidence="1">Uncharacterized protein</fullName>
    </submittedName>
</protein>
<reference evidence="1 2" key="1">
    <citation type="submission" date="2024-05" db="EMBL/GenBank/DDBJ databases">
        <title>Genome sequencing and assembly of Indian major carp, Cirrhinus mrigala (Hamilton, 1822).</title>
        <authorList>
            <person name="Mohindra V."/>
            <person name="Chowdhury L.M."/>
            <person name="Lal K."/>
            <person name="Jena J.K."/>
        </authorList>
    </citation>
    <scope>NUCLEOTIDE SEQUENCE [LARGE SCALE GENOMIC DNA]</scope>
    <source>
        <strain evidence="1">CM1030</strain>
        <tissue evidence="1">Blood</tissue>
    </source>
</reference>
<dbReference type="Proteomes" id="UP001529510">
    <property type="component" value="Unassembled WGS sequence"/>
</dbReference>
<comment type="caution">
    <text evidence="1">The sequence shown here is derived from an EMBL/GenBank/DDBJ whole genome shotgun (WGS) entry which is preliminary data.</text>
</comment>
<name>A0ABD0MUG4_CIRMR</name>
<dbReference type="AlphaFoldDB" id="A0ABD0MUG4"/>
<organism evidence="1 2">
    <name type="scientific">Cirrhinus mrigala</name>
    <name type="common">Mrigala</name>
    <dbReference type="NCBI Taxonomy" id="683832"/>
    <lineage>
        <taxon>Eukaryota</taxon>
        <taxon>Metazoa</taxon>
        <taxon>Chordata</taxon>
        <taxon>Craniata</taxon>
        <taxon>Vertebrata</taxon>
        <taxon>Euteleostomi</taxon>
        <taxon>Actinopterygii</taxon>
        <taxon>Neopterygii</taxon>
        <taxon>Teleostei</taxon>
        <taxon>Ostariophysi</taxon>
        <taxon>Cypriniformes</taxon>
        <taxon>Cyprinidae</taxon>
        <taxon>Labeoninae</taxon>
        <taxon>Labeonini</taxon>
        <taxon>Cirrhinus</taxon>
    </lineage>
</organism>
<keyword evidence="2" id="KW-1185">Reference proteome</keyword>
<accession>A0ABD0MUG4</accession>
<dbReference type="EMBL" id="JAMKFB020000189">
    <property type="protein sequence ID" value="KAL0152196.1"/>
    <property type="molecule type" value="Genomic_DNA"/>
</dbReference>